<dbReference type="PANTHER" id="PTHR46865:SF2">
    <property type="entry name" value="MONOOXYGENASE"/>
    <property type="match status" value="1"/>
</dbReference>
<dbReference type="SUPFAM" id="SSF51905">
    <property type="entry name" value="FAD/NAD(P)-binding domain"/>
    <property type="match status" value="1"/>
</dbReference>
<dbReference type="RefSeq" id="WP_309795930.1">
    <property type="nucleotide sequence ID" value="NZ_BAAAHY010000006.1"/>
</dbReference>
<dbReference type="Gene3D" id="3.30.9.10">
    <property type="entry name" value="D-Amino Acid Oxidase, subunit A, domain 2"/>
    <property type="match status" value="1"/>
</dbReference>
<evidence type="ECO:0000313" key="3">
    <source>
        <dbReference type="Proteomes" id="UP001185069"/>
    </source>
</evidence>
<dbReference type="InterPro" id="IPR002938">
    <property type="entry name" value="FAD-bd"/>
</dbReference>
<dbReference type="EMBL" id="JAVDQF010000001">
    <property type="protein sequence ID" value="MDR6268323.1"/>
    <property type="molecule type" value="Genomic_DNA"/>
</dbReference>
<dbReference type="Proteomes" id="UP001185069">
    <property type="component" value="Unassembled WGS sequence"/>
</dbReference>
<sequence length="371" mass="39941">MRILVSGAGVAGLSTGITLGNLGHEVTIVERAAHLRTTGSAIDVRGEALEVADRLGLLDSIRAHRVRMTESSTFIDPEGNRIAGMPVADVNDSPGDTEISRKDLAAILHAALPPNTGVVFNESIKTLHDDGETVQVGFASGNQRQYDLVVGADGLHSATRRLVFGPESDYLKHLGYYVALTELAPQPALEGASPLLNLPDRMVGIVCFKDSAVGVFTFRSPWIDYDYHDPAASKQILLDAYAGHQEWRIPELLDAVRNDPELYFDSVSQIQLPSWHSGRVVLVGDAAHCASLLSGRGTSIAMTGAWFLAESLRQHPADLAAALTGYEHLQRPRAERAQATAPPGGELLVPATQAAIDARNEHFRSLEPARQ</sequence>
<organism evidence="2 3">
    <name type="scientific">Arthrobacter russicus</name>
    <dbReference type="NCBI Taxonomy" id="172040"/>
    <lineage>
        <taxon>Bacteria</taxon>
        <taxon>Bacillati</taxon>
        <taxon>Actinomycetota</taxon>
        <taxon>Actinomycetes</taxon>
        <taxon>Micrococcales</taxon>
        <taxon>Micrococcaceae</taxon>
        <taxon>Arthrobacter</taxon>
    </lineage>
</organism>
<comment type="caution">
    <text evidence="2">The sequence shown here is derived from an EMBL/GenBank/DDBJ whole genome shotgun (WGS) entry which is preliminary data.</text>
</comment>
<keyword evidence="3" id="KW-1185">Reference proteome</keyword>
<protein>
    <submittedName>
        <fullName evidence="2">2-polyprenyl-6-methoxyphenol hydroxylase-like FAD-dependent oxidoreductase</fullName>
    </submittedName>
</protein>
<name>A0ABU1J7C7_9MICC</name>
<accession>A0ABU1J7C7</accession>
<evidence type="ECO:0000313" key="2">
    <source>
        <dbReference type="EMBL" id="MDR6268323.1"/>
    </source>
</evidence>
<evidence type="ECO:0000259" key="1">
    <source>
        <dbReference type="Pfam" id="PF01494"/>
    </source>
</evidence>
<dbReference type="InterPro" id="IPR036188">
    <property type="entry name" value="FAD/NAD-bd_sf"/>
</dbReference>
<reference evidence="2 3" key="1">
    <citation type="submission" date="2023-07" db="EMBL/GenBank/DDBJ databases">
        <title>Sequencing the genomes of 1000 actinobacteria strains.</title>
        <authorList>
            <person name="Klenk H.-P."/>
        </authorList>
    </citation>
    <scope>NUCLEOTIDE SEQUENCE [LARGE SCALE GENOMIC DNA]</scope>
    <source>
        <strain evidence="2 3">DSM 14555</strain>
    </source>
</reference>
<dbReference type="InterPro" id="IPR051704">
    <property type="entry name" value="FAD_aromatic-hydroxylase"/>
</dbReference>
<gene>
    <name evidence="2" type="ORF">JOE69_000561</name>
</gene>
<dbReference type="Pfam" id="PF01494">
    <property type="entry name" value="FAD_binding_3"/>
    <property type="match status" value="2"/>
</dbReference>
<feature type="domain" description="FAD-binding" evidence="1">
    <location>
        <begin position="270"/>
        <end position="337"/>
    </location>
</feature>
<feature type="domain" description="FAD-binding" evidence="1">
    <location>
        <begin position="3"/>
        <end position="161"/>
    </location>
</feature>
<proteinExistence type="predicted"/>
<dbReference type="PANTHER" id="PTHR46865">
    <property type="entry name" value="OXIDOREDUCTASE-RELATED"/>
    <property type="match status" value="1"/>
</dbReference>
<dbReference type="PRINTS" id="PR00420">
    <property type="entry name" value="RNGMNOXGNASE"/>
</dbReference>
<dbReference type="Gene3D" id="3.50.50.60">
    <property type="entry name" value="FAD/NAD(P)-binding domain"/>
    <property type="match status" value="1"/>
</dbReference>